<gene>
    <name evidence="1" type="ORF">GCWU000324_00133</name>
</gene>
<dbReference type="AlphaFoldDB" id="C4GEP6"/>
<sequence>MVDGRCLTCRKARHFKQIRVGIQVSGSLKTASKKTASALKQMPFV</sequence>
<keyword evidence="2" id="KW-1185">Reference proteome</keyword>
<dbReference type="HOGENOM" id="CLU_3200929_0_0_4"/>
<dbReference type="EMBL" id="ACJW02000001">
    <property type="protein sequence ID" value="EEP69656.1"/>
    <property type="molecule type" value="Genomic_DNA"/>
</dbReference>
<dbReference type="Proteomes" id="UP000003009">
    <property type="component" value="Unassembled WGS sequence"/>
</dbReference>
<proteinExistence type="predicted"/>
<organism evidence="1 2">
    <name type="scientific">Kingella oralis ATCC 51147</name>
    <dbReference type="NCBI Taxonomy" id="629741"/>
    <lineage>
        <taxon>Bacteria</taxon>
        <taxon>Pseudomonadati</taxon>
        <taxon>Pseudomonadota</taxon>
        <taxon>Betaproteobacteria</taxon>
        <taxon>Neisseriales</taxon>
        <taxon>Neisseriaceae</taxon>
        <taxon>Kingella</taxon>
    </lineage>
</organism>
<evidence type="ECO:0000313" key="2">
    <source>
        <dbReference type="Proteomes" id="UP000003009"/>
    </source>
</evidence>
<protein>
    <submittedName>
        <fullName evidence="1">Uncharacterized protein</fullName>
    </submittedName>
</protein>
<name>C4GEP6_9NEIS</name>
<reference evidence="1" key="1">
    <citation type="submission" date="2009-04" db="EMBL/GenBank/DDBJ databases">
        <authorList>
            <person name="Weinstock G."/>
            <person name="Sodergren E."/>
            <person name="Clifton S."/>
            <person name="Fulton L."/>
            <person name="Fulton B."/>
            <person name="Courtney L."/>
            <person name="Fronick C."/>
            <person name="Harrison M."/>
            <person name="Strong C."/>
            <person name="Farmer C."/>
            <person name="Delahaunty K."/>
            <person name="Markovic C."/>
            <person name="Hall O."/>
            <person name="Minx P."/>
            <person name="Tomlinson C."/>
            <person name="Mitreva M."/>
            <person name="Nelson J."/>
            <person name="Hou S."/>
            <person name="Wollam A."/>
            <person name="Pepin K.H."/>
            <person name="Johnson M."/>
            <person name="Bhonagiri V."/>
            <person name="Nash W.E."/>
            <person name="Warren W."/>
            <person name="Chinwalla A."/>
            <person name="Mardis E.R."/>
            <person name="Wilson R.K."/>
        </authorList>
    </citation>
    <scope>NUCLEOTIDE SEQUENCE [LARGE SCALE GENOMIC DNA]</scope>
    <source>
        <strain evidence="1">ATCC 51147</strain>
    </source>
</reference>
<comment type="caution">
    <text evidence="1">The sequence shown here is derived from an EMBL/GenBank/DDBJ whole genome shotgun (WGS) entry which is preliminary data.</text>
</comment>
<accession>C4GEP6</accession>
<evidence type="ECO:0000313" key="1">
    <source>
        <dbReference type="EMBL" id="EEP69656.1"/>
    </source>
</evidence>